<gene>
    <name evidence="2" type="ORF">Val02_35380</name>
</gene>
<keyword evidence="1" id="KW-1133">Transmembrane helix</keyword>
<keyword evidence="3" id="KW-1185">Reference proteome</keyword>
<organism evidence="2 3">
    <name type="scientific">Virgisporangium aliadipatigenens</name>
    <dbReference type="NCBI Taxonomy" id="741659"/>
    <lineage>
        <taxon>Bacteria</taxon>
        <taxon>Bacillati</taxon>
        <taxon>Actinomycetota</taxon>
        <taxon>Actinomycetes</taxon>
        <taxon>Micromonosporales</taxon>
        <taxon>Micromonosporaceae</taxon>
        <taxon>Virgisporangium</taxon>
    </lineage>
</organism>
<feature type="transmembrane region" description="Helical" evidence="1">
    <location>
        <begin position="12"/>
        <end position="40"/>
    </location>
</feature>
<proteinExistence type="predicted"/>
<feature type="transmembrane region" description="Helical" evidence="1">
    <location>
        <begin position="301"/>
        <end position="329"/>
    </location>
</feature>
<feature type="transmembrane region" description="Helical" evidence="1">
    <location>
        <begin position="465"/>
        <end position="483"/>
    </location>
</feature>
<keyword evidence="1" id="KW-0812">Transmembrane</keyword>
<protein>
    <submittedName>
        <fullName evidence="2">Uncharacterized protein</fullName>
    </submittedName>
</protein>
<feature type="transmembrane region" description="Helical" evidence="1">
    <location>
        <begin position="218"/>
        <end position="237"/>
    </location>
</feature>
<dbReference type="Proteomes" id="UP000619260">
    <property type="component" value="Unassembled WGS sequence"/>
</dbReference>
<evidence type="ECO:0000313" key="3">
    <source>
        <dbReference type="Proteomes" id="UP000619260"/>
    </source>
</evidence>
<reference evidence="2" key="1">
    <citation type="submission" date="2021-01" db="EMBL/GenBank/DDBJ databases">
        <title>Whole genome shotgun sequence of Virgisporangium aliadipatigenens NBRC 105644.</title>
        <authorList>
            <person name="Komaki H."/>
            <person name="Tamura T."/>
        </authorList>
    </citation>
    <scope>NUCLEOTIDE SEQUENCE</scope>
    <source>
        <strain evidence="2">NBRC 105644</strain>
    </source>
</reference>
<sequence length="648" mass="68002">MPRPARLAAAFAAAWIGPLLTHLVKLDFLLPVIVLALLMAVQRGVAGVLDRLVLALGQAFGALCVAGLLFSVWPWGLHPVPIAGVALSVLVALVAVTRPAWRTIYRPGARDLLAGAAALGVAGAAAVPFALRDLGGRIGIIAAGEDMARHIVLTDIIGQAGGYAFLHRDVADRFLSADVASGISNYPQGTYLTYAVLDRFVRSSDRNTDAITQASHVLWLYVATFAFLGLAVLWAVRRVAGPGATPLRLAPVLAVAAAWVYCADPVAVFVRGYPNQLMGMALAAILTGLVVRPLTHRGAQGITVALLVVGVSFSYHLFLPYAGVAALVWALRTGAWRHPGVVAAGVVAAPFTLITPILNLNAATAEHLGTAGTALPVDRPLTALLVLLALMATTARRGLRSPAFLRGLMALGAALTVALGLAVVQLVTVGSTVYYFEKTLHLAIIVALVLLGGLVRLVPRRTVPALACAVPLLLVIAATGGQWHTRPGATGLRLLAGIDRGSPAGGSDAVYLARQHPRSGEAVTVDLMSTPYRNWLGTLYASSLTRNYRYGHAWYAFLNPANPPKTLDDLDAIVAQSPVPVRFYVANAKASMLVLDPARPARESDKPGGDPVQFGAAGALTNIEAAEYLAARYPGKVQVIHGKPPERV</sequence>
<accession>A0A8J3YLK7</accession>
<feature type="transmembrane region" description="Helical" evidence="1">
    <location>
        <begin position="411"/>
        <end position="434"/>
    </location>
</feature>
<dbReference type="AlphaFoldDB" id="A0A8J3YLK7"/>
<name>A0A8J3YLK7_9ACTN</name>
<feature type="transmembrane region" description="Helical" evidence="1">
    <location>
        <begin position="380"/>
        <end position="399"/>
    </location>
</feature>
<evidence type="ECO:0000313" key="2">
    <source>
        <dbReference type="EMBL" id="GIJ46652.1"/>
    </source>
</evidence>
<keyword evidence="1" id="KW-0472">Membrane</keyword>
<feature type="transmembrane region" description="Helical" evidence="1">
    <location>
        <begin position="52"/>
        <end position="73"/>
    </location>
</feature>
<evidence type="ECO:0000256" key="1">
    <source>
        <dbReference type="SAM" id="Phobius"/>
    </source>
</evidence>
<dbReference type="EMBL" id="BOPF01000012">
    <property type="protein sequence ID" value="GIJ46652.1"/>
    <property type="molecule type" value="Genomic_DNA"/>
</dbReference>
<feature type="transmembrane region" description="Helical" evidence="1">
    <location>
        <begin position="440"/>
        <end position="458"/>
    </location>
</feature>
<feature type="transmembrane region" description="Helical" evidence="1">
    <location>
        <begin position="79"/>
        <end position="100"/>
    </location>
</feature>
<feature type="transmembrane region" description="Helical" evidence="1">
    <location>
        <begin position="249"/>
        <end position="270"/>
    </location>
</feature>
<feature type="transmembrane region" description="Helical" evidence="1">
    <location>
        <begin position="277"/>
        <end position="295"/>
    </location>
</feature>
<comment type="caution">
    <text evidence="2">The sequence shown here is derived from an EMBL/GenBank/DDBJ whole genome shotgun (WGS) entry which is preliminary data.</text>
</comment>
<feature type="transmembrane region" description="Helical" evidence="1">
    <location>
        <begin position="341"/>
        <end position="360"/>
    </location>
</feature>